<keyword evidence="1" id="KW-0472">Membrane</keyword>
<organism evidence="2 3">
    <name type="scientific">Stylosanthes scabra</name>
    <dbReference type="NCBI Taxonomy" id="79078"/>
    <lineage>
        <taxon>Eukaryota</taxon>
        <taxon>Viridiplantae</taxon>
        <taxon>Streptophyta</taxon>
        <taxon>Embryophyta</taxon>
        <taxon>Tracheophyta</taxon>
        <taxon>Spermatophyta</taxon>
        <taxon>Magnoliopsida</taxon>
        <taxon>eudicotyledons</taxon>
        <taxon>Gunneridae</taxon>
        <taxon>Pentapetalae</taxon>
        <taxon>rosids</taxon>
        <taxon>fabids</taxon>
        <taxon>Fabales</taxon>
        <taxon>Fabaceae</taxon>
        <taxon>Papilionoideae</taxon>
        <taxon>50 kb inversion clade</taxon>
        <taxon>dalbergioids sensu lato</taxon>
        <taxon>Dalbergieae</taxon>
        <taxon>Pterocarpus clade</taxon>
        <taxon>Stylosanthes</taxon>
    </lineage>
</organism>
<name>A0ABU6XB47_9FABA</name>
<sequence length="242" mass="26919">MHMFSYGGEELLEEAVGVLKSPNTKEIDVFVLSSPQERRVVLGVRKLLAVISSTLMNGGSAEASTTGDGGVRDFYGEERSMEGLITLLGLLSQVGREVDDTRIKHLLSEVGRPNRGHCRLWRNGLFVLAKVCGALAIVATLLMLALLLPHPPSQTKKRKLKRRKNHVIYATAIVEAYAPLLAMLPLPPIAVLPLPQRVRLIFLNLMSGSDFLKKIKDPWKMLTKHGKELKILIIMLEGLEWR</sequence>
<gene>
    <name evidence="2" type="ORF">PIB30_035277</name>
</gene>
<evidence type="ECO:0000256" key="1">
    <source>
        <dbReference type="SAM" id="Phobius"/>
    </source>
</evidence>
<dbReference type="EMBL" id="JASCZI010211616">
    <property type="protein sequence ID" value="MED6195142.1"/>
    <property type="molecule type" value="Genomic_DNA"/>
</dbReference>
<feature type="transmembrane region" description="Helical" evidence="1">
    <location>
        <begin position="125"/>
        <end position="147"/>
    </location>
</feature>
<keyword evidence="1" id="KW-1133">Transmembrane helix</keyword>
<reference evidence="2 3" key="1">
    <citation type="journal article" date="2023" name="Plants (Basel)">
        <title>Bridging the Gap: Combining Genomics and Transcriptomics Approaches to Understand Stylosanthes scabra, an Orphan Legume from the Brazilian Caatinga.</title>
        <authorList>
            <person name="Ferreira-Neto J.R.C."/>
            <person name="da Silva M.D."/>
            <person name="Binneck E."/>
            <person name="de Melo N.F."/>
            <person name="da Silva R.H."/>
            <person name="de Melo A.L.T.M."/>
            <person name="Pandolfi V."/>
            <person name="Bustamante F.O."/>
            <person name="Brasileiro-Vidal A.C."/>
            <person name="Benko-Iseppon A.M."/>
        </authorList>
    </citation>
    <scope>NUCLEOTIDE SEQUENCE [LARGE SCALE GENOMIC DNA]</scope>
    <source>
        <tissue evidence="2">Leaves</tissue>
    </source>
</reference>
<accession>A0ABU6XB47</accession>
<keyword evidence="3" id="KW-1185">Reference proteome</keyword>
<proteinExistence type="predicted"/>
<feature type="transmembrane region" description="Helical" evidence="1">
    <location>
        <begin position="167"/>
        <end position="186"/>
    </location>
</feature>
<comment type="caution">
    <text evidence="2">The sequence shown here is derived from an EMBL/GenBank/DDBJ whole genome shotgun (WGS) entry which is preliminary data.</text>
</comment>
<evidence type="ECO:0000313" key="2">
    <source>
        <dbReference type="EMBL" id="MED6195142.1"/>
    </source>
</evidence>
<keyword evidence="1" id="KW-0812">Transmembrane</keyword>
<dbReference type="Proteomes" id="UP001341840">
    <property type="component" value="Unassembled WGS sequence"/>
</dbReference>
<protein>
    <submittedName>
        <fullName evidence="2">Uncharacterized protein</fullName>
    </submittedName>
</protein>
<evidence type="ECO:0000313" key="3">
    <source>
        <dbReference type="Proteomes" id="UP001341840"/>
    </source>
</evidence>